<dbReference type="NCBIfam" id="TIGR00797">
    <property type="entry name" value="matE"/>
    <property type="match status" value="1"/>
</dbReference>
<keyword evidence="9 13" id="KW-1133">Transmembrane helix</keyword>
<keyword evidence="5" id="KW-0813">Transport</keyword>
<evidence type="ECO:0000256" key="12">
    <source>
        <dbReference type="ARBA" id="ARBA00031636"/>
    </source>
</evidence>
<dbReference type="GO" id="GO:0042910">
    <property type="term" value="F:xenobiotic transmembrane transporter activity"/>
    <property type="evidence" value="ECO:0007669"/>
    <property type="project" value="InterPro"/>
</dbReference>
<evidence type="ECO:0000256" key="13">
    <source>
        <dbReference type="SAM" id="Phobius"/>
    </source>
</evidence>
<dbReference type="PATRIC" id="fig|1401079.3.peg.862"/>
<dbReference type="AlphaFoldDB" id="X8ITW3"/>
<feature type="transmembrane region" description="Helical" evidence="13">
    <location>
        <begin position="327"/>
        <end position="352"/>
    </location>
</feature>
<evidence type="ECO:0000256" key="10">
    <source>
        <dbReference type="ARBA" id="ARBA00023065"/>
    </source>
</evidence>
<feature type="transmembrane region" description="Helical" evidence="13">
    <location>
        <begin position="144"/>
        <end position="163"/>
    </location>
</feature>
<accession>X8ITW3</accession>
<feature type="transmembrane region" description="Helical" evidence="13">
    <location>
        <begin position="421"/>
        <end position="444"/>
    </location>
</feature>
<dbReference type="CDD" id="cd13138">
    <property type="entry name" value="MATE_yoeA_like"/>
    <property type="match status" value="1"/>
</dbReference>
<evidence type="ECO:0000256" key="11">
    <source>
        <dbReference type="ARBA" id="ARBA00023136"/>
    </source>
</evidence>
<evidence type="ECO:0000256" key="8">
    <source>
        <dbReference type="ARBA" id="ARBA00022692"/>
    </source>
</evidence>
<protein>
    <recommendedName>
        <fullName evidence="4">Probable multidrug resistance protein NorM</fullName>
    </recommendedName>
    <alternativeName>
        <fullName evidence="12">Multidrug-efflux transporter</fullName>
    </alternativeName>
</protein>
<keyword evidence="6" id="KW-0050">Antiport</keyword>
<feature type="transmembrane region" description="Helical" evidence="13">
    <location>
        <begin position="175"/>
        <end position="196"/>
    </location>
</feature>
<evidence type="ECO:0000256" key="5">
    <source>
        <dbReference type="ARBA" id="ARBA00022448"/>
    </source>
</evidence>
<evidence type="ECO:0000256" key="2">
    <source>
        <dbReference type="ARBA" id="ARBA00004651"/>
    </source>
</evidence>
<feature type="transmembrane region" description="Helical" evidence="13">
    <location>
        <begin position="67"/>
        <end position="89"/>
    </location>
</feature>
<dbReference type="GO" id="GO:0005886">
    <property type="term" value="C:plasma membrane"/>
    <property type="evidence" value="ECO:0007669"/>
    <property type="project" value="UniProtKB-SubCell"/>
</dbReference>
<keyword evidence="11 13" id="KW-0472">Membrane</keyword>
<evidence type="ECO:0000313" key="15">
    <source>
        <dbReference type="Proteomes" id="UP000022645"/>
    </source>
</evidence>
<evidence type="ECO:0000256" key="7">
    <source>
        <dbReference type="ARBA" id="ARBA00022475"/>
    </source>
</evidence>
<evidence type="ECO:0000256" key="9">
    <source>
        <dbReference type="ARBA" id="ARBA00022989"/>
    </source>
</evidence>
<reference evidence="14 15" key="1">
    <citation type="submission" date="2014-01" db="EMBL/GenBank/DDBJ databases">
        <authorList>
            <person name="Durkin A.S."/>
            <person name="McCorrison J."/>
            <person name="Torralba M."/>
            <person name="Gillis M."/>
            <person name="Haft D.H."/>
            <person name="Methe B."/>
            <person name="Sutton G."/>
            <person name="Nelson K.E."/>
        </authorList>
    </citation>
    <scope>NUCLEOTIDE SEQUENCE [LARGE SCALE GENOMIC DNA]</scope>
    <source>
        <strain evidence="14 15">ATCC 33093</strain>
    </source>
</reference>
<name>X8ITW3_9FIRM</name>
<keyword evidence="7" id="KW-1003">Cell membrane</keyword>
<dbReference type="GO" id="GO:0006811">
    <property type="term" value="P:monoatomic ion transport"/>
    <property type="evidence" value="ECO:0007669"/>
    <property type="project" value="UniProtKB-KW"/>
</dbReference>
<dbReference type="Proteomes" id="UP000022645">
    <property type="component" value="Unassembled WGS sequence"/>
</dbReference>
<dbReference type="GO" id="GO:0015297">
    <property type="term" value="F:antiporter activity"/>
    <property type="evidence" value="ECO:0007669"/>
    <property type="project" value="UniProtKB-KW"/>
</dbReference>
<keyword evidence="10" id="KW-0406">Ion transport</keyword>
<sequence length="458" mass="49007">MQGVKGMKSNDMSDLLHGSIWKKVLIFALPLALTSVLQQLFSAADVAVLGTFVGKNSMAAVGSNAPVVGLIINLFVGISVGANVMLSRFTGSNDKAGVSRAAHTAIILAVISGLIIAVVGNLIAGPIVKMLEVPSNIAPLSIRYLRIYFGGMPFIMLYNFESAIFRSQGDTKTPLICLATSGVVNVALNLFFVLVVGMDVEGVAIATVIANVISSGLLLCFLRNHDGAVRIHLSKLKLDRRITSTILKIGIPSGVQGMVFSISNLLIQSAINGLGSDAMAGATASFNIEIMAYYISNAFGQAAVTFIGQNHGAGNYKRCKDIIKQTLILNWLSMIIFGAFMIISGKGVLAIFNNDASVIQYGYVRLTILMLAEVLNATIETLSGGMRGYGHSLGPAIVTLIGVCGFRIVWVYTFFEIDSTWFNLMLVYPVSWGLTAVMMTFVYLRTLKKVLPNTEALV</sequence>
<evidence type="ECO:0000313" key="14">
    <source>
        <dbReference type="EMBL" id="EUC52476.1"/>
    </source>
</evidence>
<evidence type="ECO:0000256" key="6">
    <source>
        <dbReference type="ARBA" id="ARBA00022449"/>
    </source>
</evidence>
<evidence type="ECO:0000256" key="1">
    <source>
        <dbReference type="ARBA" id="ARBA00003408"/>
    </source>
</evidence>
<evidence type="ECO:0000256" key="3">
    <source>
        <dbReference type="ARBA" id="ARBA00010199"/>
    </source>
</evidence>
<proteinExistence type="inferred from homology"/>
<gene>
    <name evidence="14" type="ORF">HMPREF0581_1165</name>
</gene>
<dbReference type="InterPro" id="IPR048279">
    <property type="entry name" value="MdtK-like"/>
</dbReference>
<comment type="caution">
    <text evidence="14">The sequence shown here is derived from an EMBL/GenBank/DDBJ whole genome shotgun (WGS) entry which is preliminary data.</text>
</comment>
<dbReference type="PIRSF" id="PIRSF006603">
    <property type="entry name" value="DinF"/>
    <property type="match status" value="1"/>
</dbReference>
<dbReference type="InterPro" id="IPR050222">
    <property type="entry name" value="MATE_MdtK"/>
</dbReference>
<dbReference type="EMBL" id="JALU01000016">
    <property type="protein sequence ID" value="EUC52476.1"/>
    <property type="molecule type" value="Genomic_DNA"/>
</dbReference>
<feature type="transmembrane region" description="Helical" evidence="13">
    <location>
        <begin position="101"/>
        <end position="124"/>
    </location>
</feature>
<keyword evidence="8 13" id="KW-0812">Transmembrane</keyword>
<comment type="subcellular location">
    <subcellularLocation>
        <location evidence="2">Cell membrane</location>
        <topology evidence="2">Multi-pass membrane protein</topology>
    </subcellularLocation>
</comment>
<feature type="transmembrane region" description="Helical" evidence="13">
    <location>
        <begin position="396"/>
        <end position="415"/>
    </location>
</feature>
<comment type="similarity">
    <text evidence="3">Belongs to the multi antimicrobial extrusion (MATE) (TC 2.A.66.1) family.</text>
</comment>
<dbReference type="InterPro" id="IPR002528">
    <property type="entry name" value="MATE_fam"/>
</dbReference>
<comment type="function">
    <text evidence="1">Multidrug efflux pump.</text>
</comment>
<feature type="transmembrane region" description="Helical" evidence="13">
    <location>
        <begin position="202"/>
        <end position="222"/>
    </location>
</feature>
<evidence type="ECO:0000256" key="4">
    <source>
        <dbReference type="ARBA" id="ARBA00020268"/>
    </source>
</evidence>
<organism evidence="14 15">
    <name type="scientific">Mogibacterium timidum ATCC 33093</name>
    <dbReference type="NCBI Taxonomy" id="1401079"/>
    <lineage>
        <taxon>Bacteria</taxon>
        <taxon>Bacillati</taxon>
        <taxon>Bacillota</taxon>
        <taxon>Clostridia</taxon>
        <taxon>Peptostreptococcales</taxon>
        <taxon>Anaerovoracaceae</taxon>
        <taxon>Mogibacterium</taxon>
    </lineage>
</organism>
<dbReference type="PANTHER" id="PTHR43298:SF2">
    <property type="entry name" value="FMN_FAD EXPORTER YEEO-RELATED"/>
    <property type="match status" value="1"/>
</dbReference>
<dbReference type="PANTHER" id="PTHR43298">
    <property type="entry name" value="MULTIDRUG RESISTANCE PROTEIN NORM-RELATED"/>
    <property type="match status" value="1"/>
</dbReference>
<dbReference type="Pfam" id="PF01554">
    <property type="entry name" value="MatE"/>
    <property type="match status" value="2"/>
</dbReference>